<feature type="region of interest" description="Disordered" evidence="1">
    <location>
        <begin position="128"/>
        <end position="168"/>
    </location>
</feature>
<keyword evidence="2" id="KW-1185">Reference proteome</keyword>
<dbReference type="KEGG" id="sind:105167531"/>
<dbReference type="OrthoDB" id="1921280at2759"/>
<sequence>MGKRKSPDKAAGREKEWDRVFNALVTLSQNLQKDRRFLEERRKSLHQVIYKMKKEQKVESAKAELMLGLKDREAFTYKQRYGKARILSLVEGVKHQKKNQILCRPLRRWLIESEVLVSQLKERPLGSNSIERKRSARKSSEGKAPRQQFNLQMAHRKRSARKSSEGKARRLQFNLKAAGREKEWDRVFNALVTLSQNLQKDRRFLEERRKSLHQVIYKMKKEQKVESAKAELMLGLKDREAFTYKQRYGKARILSHVEGVKHRKKNQILCRPLRRWLIESEVLVSQLKERPLGSNSIERWLIESEVLVSQVKERPLGSNSIERWLIESEVLVSQVKERPLGSNSIERWLIESEVLVSQVKERPLGSNSIERKRSARKSSEGKAPRQQFNLKMAHGKRSARKSSEWKARRLQFNLKRFVEQLCELSRSSAAFLSQNATLKADRTMEGANMDRSIEVISRIGDKLKSTESHDIVS</sequence>
<name>A0A8M8UYQ2_SESIN</name>
<protein>
    <submittedName>
        <fullName evidence="3">Uncharacterized protein LOC105167531 isoform X1</fullName>
    </submittedName>
</protein>
<dbReference type="RefSeq" id="XP_020552028.1">
    <property type="nucleotide sequence ID" value="XM_020696369.1"/>
</dbReference>
<organism evidence="2 3">
    <name type="scientific">Sesamum indicum</name>
    <name type="common">Oriental sesame</name>
    <name type="synonym">Sesamum orientale</name>
    <dbReference type="NCBI Taxonomy" id="4182"/>
    <lineage>
        <taxon>Eukaryota</taxon>
        <taxon>Viridiplantae</taxon>
        <taxon>Streptophyta</taxon>
        <taxon>Embryophyta</taxon>
        <taxon>Tracheophyta</taxon>
        <taxon>Spermatophyta</taxon>
        <taxon>Magnoliopsida</taxon>
        <taxon>eudicotyledons</taxon>
        <taxon>Gunneridae</taxon>
        <taxon>Pentapetalae</taxon>
        <taxon>asterids</taxon>
        <taxon>lamiids</taxon>
        <taxon>Lamiales</taxon>
        <taxon>Pedaliaceae</taxon>
        <taxon>Sesamum</taxon>
    </lineage>
</organism>
<accession>A0A8M8UYQ2</accession>
<dbReference type="Proteomes" id="UP000504604">
    <property type="component" value="Linkage group LG8"/>
</dbReference>
<feature type="region of interest" description="Disordered" evidence="1">
    <location>
        <begin position="366"/>
        <end position="385"/>
    </location>
</feature>
<proteinExistence type="predicted"/>
<feature type="compositionally biased region" description="Basic and acidic residues" evidence="1">
    <location>
        <begin position="366"/>
        <end position="383"/>
    </location>
</feature>
<evidence type="ECO:0000313" key="3">
    <source>
        <dbReference type="RefSeq" id="XP_020552028.1"/>
    </source>
</evidence>
<gene>
    <name evidence="3" type="primary">LOC105167531</name>
</gene>
<evidence type="ECO:0000313" key="2">
    <source>
        <dbReference type="Proteomes" id="UP000504604"/>
    </source>
</evidence>
<dbReference type="AlphaFoldDB" id="A0A8M8UYQ2"/>
<reference evidence="3" key="1">
    <citation type="submission" date="2025-08" db="UniProtKB">
        <authorList>
            <consortium name="RefSeq"/>
        </authorList>
    </citation>
    <scope>IDENTIFICATION</scope>
</reference>
<dbReference type="GeneID" id="105167531"/>
<feature type="compositionally biased region" description="Basic and acidic residues" evidence="1">
    <location>
        <begin position="128"/>
        <end position="144"/>
    </location>
</feature>
<evidence type="ECO:0000256" key="1">
    <source>
        <dbReference type="SAM" id="MobiDB-lite"/>
    </source>
</evidence>